<evidence type="ECO:0000313" key="2">
    <source>
        <dbReference type="Proteomes" id="UP000503820"/>
    </source>
</evidence>
<dbReference type="InterPro" id="IPR011008">
    <property type="entry name" value="Dimeric_a/b-barrel"/>
</dbReference>
<dbReference type="AlphaFoldDB" id="A0A7J0BSV5"/>
<sequence length="111" mass="12827">MYAREWRCLCPEENREGFLDYLYQTGVREIKASSGYMGFQIMDRDCRSEDAGGRKGMVEIVLITYWKSLEAVAVFAGDDIGVAKLYPEDEKYGIVPEETVRHYKVRERSLA</sequence>
<evidence type="ECO:0008006" key="3">
    <source>
        <dbReference type="Google" id="ProtNLM"/>
    </source>
</evidence>
<keyword evidence="2" id="KW-1185">Reference proteome</keyword>
<evidence type="ECO:0000313" key="1">
    <source>
        <dbReference type="EMBL" id="GFM36797.1"/>
    </source>
</evidence>
<dbReference type="RefSeq" id="WP_174409452.1">
    <property type="nucleotide sequence ID" value="NZ_BLVP01000007.1"/>
</dbReference>
<comment type="caution">
    <text evidence="1">The sequence shown here is derived from an EMBL/GenBank/DDBJ whole genome shotgun (WGS) entry which is preliminary data.</text>
</comment>
<reference evidence="1 2" key="1">
    <citation type="submission" date="2020-05" db="EMBL/GenBank/DDBJ databases">
        <title>Draft genome sequence of Desulfovibrio psychrotolerans JS1T.</title>
        <authorList>
            <person name="Ueno A."/>
            <person name="Tamazawa S."/>
            <person name="Tamamura S."/>
            <person name="Murakami T."/>
            <person name="Kiyama T."/>
            <person name="Inomata H."/>
            <person name="Amano Y."/>
            <person name="Miyakawa K."/>
            <person name="Tamaki H."/>
            <person name="Naganuma T."/>
            <person name="Kaneko K."/>
        </authorList>
    </citation>
    <scope>NUCLEOTIDE SEQUENCE [LARGE SCALE GENOMIC DNA]</scope>
    <source>
        <strain evidence="1 2">JS1</strain>
    </source>
</reference>
<name>A0A7J0BSV5_9BACT</name>
<dbReference type="Proteomes" id="UP000503820">
    <property type="component" value="Unassembled WGS sequence"/>
</dbReference>
<proteinExistence type="predicted"/>
<dbReference type="EMBL" id="BLVP01000007">
    <property type="protein sequence ID" value="GFM36797.1"/>
    <property type="molecule type" value="Genomic_DNA"/>
</dbReference>
<dbReference type="SUPFAM" id="SSF54909">
    <property type="entry name" value="Dimeric alpha+beta barrel"/>
    <property type="match status" value="1"/>
</dbReference>
<gene>
    <name evidence="1" type="ORF">DSM19430T_14810</name>
</gene>
<organism evidence="1 2">
    <name type="scientific">Desulfovibrio psychrotolerans</name>
    <dbReference type="NCBI Taxonomy" id="415242"/>
    <lineage>
        <taxon>Bacteria</taxon>
        <taxon>Pseudomonadati</taxon>
        <taxon>Thermodesulfobacteriota</taxon>
        <taxon>Desulfovibrionia</taxon>
        <taxon>Desulfovibrionales</taxon>
        <taxon>Desulfovibrionaceae</taxon>
        <taxon>Desulfovibrio</taxon>
    </lineage>
</organism>
<accession>A0A7J0BSV5</accession>
<protein>
    <recommendedName>
        <fullName evidence="3">Antibiotic biosynthesis monooxygenase</fullName>
    </recommendedName>
</protein>